<proteinExistence type="predicted"/>
<name>A0A3D3RDV5_9PLAN</name>
<dbReference type="Proteomes" id="UP000263642">
    <property type="component" value="Unassembled WGS sequence"/>
</dbReference>
<evidence type="ECO:0000313" key="1">
    <source>
        <dbReference type="EMBL" id="HCO26312.1"/>
    </source>
</evidence>
<protein>
    <submittedName>
        <fullName evidence="1">Uncharacterized protein</fullName>
    </submittedName>
</protein>
<dbReference type="EMBL" id="DQAY01000154">
    <property type="protein sequence ID" value="HCO26312.1"/>
    <property type="molecule type" value="Genomic_DNA"/>
</dbReference>
<gene>
    <name evidence="1" type="ORF">DIT97_26065</name>
</gene>
<reference evidence="1 2" key="1">
    <citation type="journal article" date="2018" name="Nat. Biotechnol.">
        <title>A standardized bacterial taxonomy based on genome phylogeny substantially revises the tree of life.</title>
        <authorList>
            <person name="Parks D.H."/>
            <person name="Chuvochina M."/>
            <person name="Waite D.W."/>
            <person name="Rinke C."/>
            <person name="Skarshewski A."/>
            <person name="Chaumeil P.A."/>
            <person name="Hugenholtz P."/>
        </authorList>
    </citation>
    <scope>NUCLEOTIDE SEQUENCE [LARGE SCALE GENOMIC DNA]</scope>
    <source>
        <strain evidence="1">UBA9375</strain>
    </source>
</reference>
<sequence length="112" mass="12554">MKMKPCFVSLGVTKKMLCQCVGFSPGAWAGQELMLQNLWRYGLTGADMGAMLGRSVSTGARCAGDPQRMYEQPLAQNGSETRRLLWCESSQWFAVISCKNTVPRARHTYKRE</sequence>
<organism evidence="1 2">
    <name type="scientific">Gimesia maris</name>
    <dbReference type="NCBI Taxonomy" id="122"/>
    <lineage>
        <taxon>Bacteria</taxon>
        <taxon>Pseudomonadati</taxon>
        <taxon>Planctomycetota</taxon>
        <taxon>Planctomycetia</taxon>
        <taxon>Planctomycetales</taxon>
        <taxon>Planctomycetaceae</taxon>
        <taxon>Gimesia</taxon>
    </lineage>
</organism>
<accession>A0A3D3RDV5</accession>
<evidence type="ECO:0000313" key="2">
    <source>
        <dbReference type="Proteomes" id="UP000263642"/>
    </source>
</evidence>
<comment type="caution">
    <text evidence="1">The sequence shown here is derived from an EMBL/GenBank/DDBJ whole genome shotgun (WGS) entry which is preliminary data.</text>
</comment>
<dbReference type="AlphaFoldDB" id="A0A3D3RDV5"/>